<reference evidence="4" key="1">
    <citation type="journal article" date="2020" name="Nature">
        <title>Giant virus diversity and host interactions through global metagenomics.</title>
        <authorList>
            <person name="Schulz F."/>
            <person name="Roux S."/>
            <person name="Paez-Espino D."/>
            <person name="Jungbluth S."/>
            <person name="Walsh D.A."/>
            <person name="Denef V.J."/>
            <person name="McMahon K.D."/>
            <person name="Konstantinidis K.T."/>
            <person name="Eloe-Fadrosh E.A."/>
            <person name="Kyrpides N.C."/>
            <person name="Woyke T."/>
        </authorList>
    </citation>
    <scope>NUCLEOTIDE SEQUENCE</scope>
    <source>
        <strain evidence="4">GVMAG-M-3300009149-34</strain>
    </source>
</reference>
<protein>
    <recommendedName>
        <fullName evidence="3">5'-3' exonuclease domain-containing protein</fullName>
    </recommendedName>
</protein>
<dbReference type="GO" id="GO:0003677">
    <property type="term" value="F:DNA binding"/>
    <property type="evidence" value="ECO:0007669"/>
    <property type="project" value="InterPro"/>
</dbReference>
<dbReference type="GO" id="GO:0033567">
    <property type="term" value="P:DNA replication, Okazaki fragment processing"/>
    <property type="evidence" value="ECO:0007669"/>
    <property type="project" value="InterPro"/>
</dbReference>
<dbReference type="InterPro" id="IPR038969">
    <property type="entry name" value="FEN"/>
</dbReference>
<accession>A0A6C0ENP9</accession>
<dbReference type="PANTHER" id="PTHR42646">
    <property type="entry name" value="FLAP ENDONUCLEASE XNI"/>
    <property type="match status" value="1"/>
</dbReference>
<dbReference type="SUPFAM" id="SSF88723">
    <property type="entry name" value="PIN domain-like"/>
    <property type="match status" value="1"/>
</dbReference>
<dbReference type="SUPFAM" id="SSF47807">
    <property type="entry name" value="5' to 3' exonuclease, C-terminal subdomain"/>
    <property type="match status" value="1"/>
</dbReference>
<dbReference type="InterPro" id="IPR029060">
    <property type="entry name" value="PIN-like_dom_sf"/>
</dbReference>
<keyword evidence="1" id="KW-0540">Nuclease</keyword>
<dbReference type="GO" id="GO:0008409">
    <property type="term" value="F:5'-3' exonuclease activity"/>
    <property type="evidence" value="ECO:0007669"/>
    <property type="project" value="InterPro"/>
</dbReference>
<dbReference type="Gene3D" id="1.10.150.20">
    <property type="entry name" value="5' to 3' exonuclease, C-terminal subdomain"/>
    <property type="match status" value="1"/>
</dbReference>
<feature type="domain" description="5'-3' exonuclease" evidence="3">
    <location>
        <begin position="1"/>
        <end position="257"/>
    </location>
</feature>
<dbReference type="GO" id="GO:0017108">
    <property type="term" value="F:5'-flap endonuclease activity"/>
    <property type="evidence" value="ECO:0007669"/>
    <property type="project" value="InterPro"/>
</dbReference>
<dbReference type="Gene3D" id="3.40.50.1010">
    <property type="entry name" value="5'-nuclease"/>
    <property type="match status" value="1"/>
</dbReference>
<evidence type="ECO:0000256" key="2">
    <source>
        <dbReference type="ARBA" id="ARBA00022801"/>
    </source>
</evidence>
<keyword evidence="2" id="KW-0378">Hydrolase</keyword>
<sequence>MPNFILIDGSYYCFYRYFAIEQWFRLAKKDEKIDDPFQNALFVEKFRKTFVEKIGETAEKLKVDNPIIIVGKDCPRKEIWRMKLFPEYKGNRGQDDGFMGGPFFKMAYEDNLFEKGGVKLRLSYDTLEADDCIAITAKYILDKWEDANIWIIASDMDYLQIASDRVKICNLKHKDITESTNCFKNAEKDLFCKIVAGDKSDCIPSVFKKCGIKTAEKYWNDKVSFQAKLESDLEAVAQYELNKKIIDFNNIPQALVLGFKEKYGLSD</sequence>
<dbReference type="PANTHER" id="PTHR42646:SF2">
    <property type="entry name" value="5'-3' EXONUCLEASE FAMILY PROTEIN"/>
    <property type="match status" value="1"/>
</dbReference>
<evidence type="ECO:0000256" key="1">
    <source>
        <dbReference type="ARBA" id="ARBA00022722"/>
    </source>
</evidence>
<dbReference type="InterPro" id="IPR020046">
    <property type="entry name" value="5-3_exonucl_a-hlix_arch_N"/>
</dbReference>
<dbReference type="SMART" id="SM00475">
    <property type="entry name" value="53EXOc"/>
    <property type="match status" value="1"/>
</dbReference>
<dbReference type="EMBL" id="MN738896">
    <property type="protein sequence ID" value="QHT30342.1"/>
    <property type="molecule type" value="Genomic_DNA"/>
</dbReference>
<organism evidence="4">
    <name type="scientific">viral metagenome</name>
    <dbReference type="NCBI Taxonomy" id="1070528"/>
    <lineage>
        <taxon>unclassified sequences</taxon>
        <taxon>metagenomes</taxon>
        <taxon>organismal metagenomes</taxon>
    </lineage>
</organism>
<evidence type="ECO:0000313" key="4">
    <source>
        <dbReference type="EMBL" id="QHT30342.1"/>
    </source>
</evidence>
<dbReference type="InterPro" id="IPR002421">
    <property type="entry name" value="5-3_exonuclease"/>
</dbReference>
<dbReference type="AlphaFoldDB" id="A0A6C0ENP9"/>
<dbReference type="Pfam" id="PF02739">
    <property type="entry name" value="5_3_exonuc_N"/>
    <property type="match status" value="1"/>
</dbReference>
<evidence type="ECO:0000259" key="3">
    <source>
        <dbReference type="SMART" id="SM00475"/>
    </source>
</evidence>
<dbReference type="InterPro" id="IPR036279">
    <property type="entry name" value="5-3_exonuclease_C_sf"/>
</dbReference>
<proteinExistence type="predicted"/>
<name>A0A6C0ENP9_9ZZZZ</name>